<dbReference type="Proteomes" id="UP000236161">
    <property type="component" value="Unassembled WGS sequence"/>
</dbReference>
<accession>A0A2I0A5C6</accession>
<reference evidence="1 2" key="1">
    <citation type="journal article" date="2017" name="Nature">
        <title>The Apostasia genome and the evolution of orchids.</title>
        <authorList>
            <person name="Zhang G.Q."/>
            <person name="Liu K.W."/>
            <person name="Li Z."/>
            <person name="Lohaus R."/>
            <person name="Hsiao Y.Y."/>
            <person name="Niu S.C."/>
            <person name="Wang J.Y."/>
            <person name="Lin Y.C."/>
            <person name="Xu Q."/>
            <person name="Chen L.J."/>
            <person name="Yoshida K."/>
            <person name="Fujiwara S."/>
            <person name="Wang Z.W."/>
            <person name="Zhang Y.Q."/>
            <person name="Mitsuda N."/>
            <person name="Wang M."/>
            <person name="Liu G.H."/>
            <person name="Pecoraro L."/>
            <person name="Huang H.X."/>
            <person name="Xiao X.J."/>
            <person name="Lin M."/>
            <person name="Wu X.Y."/>
            <person name="Wu W.L."/>
            <person name="Chen Y.Y."/>
            <person name="Chang S.B."/>
            <person name="Sakamoto S."/>
            <person name="Ohme-Takagi M."/>
            <person name="Yagi M."/>
            <person name="Zeng S.J."/>
            <person name="Shen C.Y."/>
            <person name="Yeh C.M."/>
            <person name="Luo Y.B."/>
            <person name="Tsai W.C."/>
            <person name="Van de Peer Y."/>
            <person name="Liu Z.J."/>
        </authorList>
    </citation>
    <scope>NUCLEOTIDE SEQUENCE [LARGE SCALE GENOMIC DNA]</scope>
    <source>
        <strain evidence="2">cv. Shenzhen</strain>
        <tissue evidence="1">Stem</tissue>
    </source>
</reference>
<gene>
    <name evidence="1" type="ORF">AXF42_Ash017628</name>
</gene>
<keyword evidence="2" id="KW-1185">Reference proteome</keyword>
<evidence type="ECO:0000313" key="1">
    <source>
        <dbReference type="EMBL" id="PKA50749.1"/>
    </source>
</evidence>
<protein>
    <submittedName>
        <fullName evidence="1">Uncharacterized protein</fullName>
    </submittedName>
</protein>
<dbReference type="EMBL" id="KZ452018">
    <property type="protein sequence ID" value="PKA50749.1"/>
    <property type="molecule type" value="Genomic_DNA"/>
</dbReference>
<proteinExistence type="predicted"/>
<dbReference type="AlphaFoldDB" id="A0A2I0A5C6"/>
<organism evidence="1 2">
    <name type="scientific">Apostasia shenzhenica</name>
    <dbReference type="NCBI Taxonomy" id="1088818"/>
    <lineage>
        <taxon>Eukaryota</taxon>
        <taxon>Viridiplantae</taxon>
        <taxon>Streptophyta</taxon>
        <taxon>Embryophyta</taxon>
        <taxon>Tracheophyta</taxon>
        <taxon>Spermatophyta</taxon>
        <taxon>Magnoliopsida</taxon>
        <taxon>Liliopsida</taxon>
        <taxon>Asparagales</taxon>
        <taxon>Orchidaceae</taxon>
        <taxon>Apostasioideae</taxon>
        <taxon>Apostasia</taxon>
    </lineage>
</organism>
<sequence>MPKDWVDGPVAILVFCVISLVKASYAFKWFKFGLEVSSSNSLRLRIQSIFGT</sequence>
<evidence type="ECO:0000313" key="2">
    <source>
        <dbReference type="Proteomes" id="UP000236161"/>
    </source>
</evidence>
<name>A0A2I0A5C6_9ASPA</name>